<keyword evidence="4" id="KW-0804">Transcription</keyword>
<evidence type="ECO:0000259" key="5">
    <source>
        <dbReference type="Pfam" id="PF04198"/>
    </source>
</evidence>
<dbReference type="InterPro" id="IPR037171">
    <property type="entry name" value="NagB/RpiA_transferase-like"/>
</dbReference>
<keyword evidence="2" id="KW-0805">Transcription regulation</keyword>
<keyword evidence="3" id="KW-0238">DNA-binding</keyword>
<reference evidence="6 7" key="1">
    <citation type="journal article" date="2014" name="FEMS Microbiol. Lett.">
        <title>Genome sequencing analysis reveals virulence-related gene content of Ochrobactrum intermedium strain 229E, a urease-positive strain isolated from the human gastric niche.</title>
        <authorList>
            <person name="Kulkarni G.J."/>
            <person name="Shetty S."/>
            <person name="Dharne M.S."/>
            <person name="Shouche Y.S."/>
        </authorList>
    </citation>
    <scope>NUCLEOTIDE SEQUENCE [LARGE SCALE GENOMIC DNA]</scope>
    <source>
        <strain evidence="6 7">229E</strain>
    </source>
</reference>
<feature type="domain" description="Sugar-binding" evidence="5">
    <location>
        <begin position="58"/>
        <end position="311"/>
    </location>
</feature>
<protein>
    <submittedName>
        <fullName evidence="6">ERI operon repressor</fullName>
    </submittedName>
</protein>
<comment type="caution">
    <text evidence="6">The sequence shown here is derived from an EMBL/GenBank/DDBJ whole genome shotgun (WGS) entry which is preliminary data.</text>
</comment>
<gene>
    <name evidence="6" type="ORF">Q644_10605</name>
</gene>
<dbReference type="PATRIC" id="fig|1337887.3.peg.5611"/>
<dbReference type="EMBL" id="ASXJ01000377">
    <property type="protein sequence ID" value="ERL99520.1"/>
    <property type="molecule type" value="Genomic_DNA"/>
</dbReference>
<dbReference type="GO" id="GO:0030246">
    <property type="term" value="F:carbohydrate binding"/>
    <property type="evidence" value="ECO:0007669"/>
    <property type="project" value="InterPro"/>
</dbReference>
<name>U4V9Y3_9HYPH</name>
<evidence type="ECO:0000256" key="2">
    <source>
        <dbReference type="ARBA" id="ARBA00023015"/>
    </source>
</evidence>
<dbReference type="PANTHER" id="PTHR34294:SF1">
    <property type="entry name" value="TRANSCRIPTIONAL REGULATOR LSRR"/>
    <property type="match status" value="1"/>
</dbReference>
<dbReference type="InterPro" id="IPR007324">
    <property type="entry name" value="Sugar-bd_dom_put"/>
</dbReference>
<dbReference type="GO" id="GO:0003677">
    <property type="term" value="F:DNA binding"/>
    <property type="evidence" value="ECO:0007669"/>
    <property type="project" value="UniProtKB-KW"/>
</dbReference>
<evidence type="ECO:0000313" key="6">
    <source>
        <dbReference type="EMBL" id="ERL99520.1"/>
    </source>
</evidence>
<evidence type="ECO:0000256" key="3">
    <source>
        <dbReference type="ARBA" id="ARBA00023125"/>
    </source>
</evidence>
<comment type="similarity">
    <text evidence="1">Belongs to the SorC transcriptional regulatory family.</text>
</comment>
<sequence>MADADDSLALRAAWLHFVGGMTQSAVAKRLGLPSVKAHRLIAKAVADGAVKVSIDGDITECIDLENRLADMYGLDYCEVAPDIGEEGLPLMVLGHAGGADFLRREIEHGDHEVIGIGHGRTLSAAVSYMPRVAASNVRFVSLLGGLTRNFAANPHDVMHRIAEKTGMPAYVMPVPFFANTAEDREVLLAQRGVTTVFDMGCRAELKIVGIGTVDAQAQLVTSGMIELSEVEEIANLGGVGEMLGHFFDANGQRLETALTARTIAASVENADMSRIIGLAGGISKADAIRAVLKSGRLYGLITDERTARALIRQPDGK</sequence>
<organism evidence="6 7">
    <name type="scientific">Brucella intermedia 229E</name>
    <dbReference type="NCBI Taxonomy" id="1337887"/>
    <lineage>
        <taxon>Bacteria</taxon>
        <taxon>Pseudomonadati</taxon>
        <taxon>Pseudomonadota</taxon>
        <taxon>Alphaproteobacteria</taxon>
        <taxon>Hyphomicrobiales</taxon>
        <taxon>Brucellaceae</taxon>
        <taxon>Brucella/Ochrobactrum group</taxon>
        <taxon>Brucella</taxon>
    </lineage>
</organism>
<dbReference type="Proteomes" id="UP000016842">
    <property type="component" value="Unassembled WGS sequence"/>
</dbReference>
<evidence type="ECO:0000256" key="1">
    <source>
        <dbReference type="ARBA" id="ARBA00010466"/>
    </source>
</evidence>
<proteinExistence type="inferred from homology"/>
<dbReference type="Pfam" id="PF04198">
    <property type="entry name" value="Sugar-bind"/>
    <property type="match status" value="1"/>
</dbReference>
<evidence type="ECO:0000313" key="7">
    <source>
        <dbReference type="Proteomes" id="UP000016842"/>
    </source>
</evidence>
<dbReference type="Gene3D" id="1.10.10.10">
    <property type="entry name" value="Winged helix-like DNA-binding domain superfamily/Winged helix DNA-binding domain"/>
    <property type="match status" value="1"/>
</dbReference>
<accession>U4V9Y3</accession>
<dbReference type="InterPro" id="IPR051054">
    <property type="entry name" value="SorC_transcr_regulators"/>
</dbReference>
<dbReference type="InterPro" id="IPR036388">
    <property type="entry name" value="WH-like_DNA-bd_sf"/>
</dbReference>
<dbReference type="Gene3D" id="3.40.50.1360">
    <property type="match status" value="1"/>
</dbReference>
<dbReference type="PANTHER" id="PTHR34294">
    <property type="entry name" value="TRANSCRIPTIONAL REGULATOR-RELATED"/>
    <property type="match status" value="1"/>
</dbReference>
<evidence type="ECO:0000256" key="4">
    <source>
        <dbReference type="ARBA" id="ARBA00023163"/>
    </source>
</evidence>
<dbReference type="SUPFAM" id="SSF100950">
    <property type="entry name" value="NagB/RpiA/CoA transferase-like"/>
    <property type="match status" value="1"/>
</dbReference>
<dbReference type="AlphaFoldDB" id="U4V9Y3"/>